<dbReference type="SUPFAM" id="SSF88697">
    <property type="entry name" value="PUA domain-like"/>
    <property type="match status" value="1"/>
</dbReference>
<dbReference type="InterPro" id="IPR052181">
    <property type="entry name" value="5hmC_binding"/>
</dbReference>
<sequence>MLDPLPEACSLEIFMETKYWLLKSEPGCYSIDDLAAEPDQVTSWGGVRNFQARNFLRDQMAVGDMAIFYHSVTAPSAVGVARVVRTGYPDPTAWEPEDEHFDPRSTPEKPLWFAVDIRFVKKFANPVPLKAMRMVPALFGMELLRKGSRLSVMPVSKEEFAVICKMGDAEDS</sequence>
<reference evidence="2 3" key="1">
    <citation type="journal article" date="2025" name="Int. J. Syst. Evol. Microbiol.">
        <title>Desulfovibrio falkowii sp. nov., Porphyromonas miyakawae sp. nov., Mediterraneibacter flintii sp. nov. and Owariibacterium komagatae gen. nov., sp. nov., isolated from human faeces.</title>
        <authorList>
            <person name="Hamaguchi T."/>
            <person name="Ohara M."/>
            <person name="Hisatomi A."/>
            <person name="Sekiguchi K."/>
            <person name="Takeda J.I."/>
            <person name="Ueyama J."/>
            <person name="Ito M."/>
            <person name="Nishiwaki H."/>
            <person name="Ogi T."/>
            <person name="Hirayama M."/>
            <person name="Ohkuma M."/>
            <person name="Sakamoto M."/>
            <person name="Ohno K."/>
        </authorList>
    </citation>
    <scope>NUCLEOTIDE SEQUENCE [LARGE SCALE GENOMIC DNA]</scope>
    <source>
        <strain evidence="2 3">13CB8C</strain>
    </source>
</reference>
<dbReference type="PANTHER" id="PTHR14087">
    <property type="entry name" value="THYMOCYTE NUCLEAR PROTEIN 1"/>
    <property type="match status" value="1"/>
</dbReference>
<dbReference type="EMBL" id="BAAFSG010000001">
    <property type="protein sequence ID" value="GAB1255299.1"/>
    <property type="molecule type" value="Genomic_DNA"/>
</dbReference>
<evidence type="ECO:0000259" key="1">
    <source>
        <dbReference type="Pfam" id="PF01878"/>
    </source>
</evidence>
<gene>
    <name evidence="2" type="ORF">Defa_27860</name>
</gene>
<dbReference type="Proteomes" id="UP001628192">
    <property type="component" value="Unassembled WGS sequence"/>
</dbReference>
<evidence type="ECO:0000313" key="3">
    <source>
        <dbReference type="Proteomes" id="UP001628192"/>
    </source>
</evidence>
<dbReference type="PANTHER" id="PTHR14087:SF7">
    <property type="entry name" value="THYMOCYTE NUCLEAR PROTEIN 1"/>
    <property type="match status" value="1"/>
</dbReference>
<protein>
    <submittedName>
        <fullName evidence="2">EVE domain-containing protein</fullName>
    </submittedName>
</protein>
<dbReference type="CDD" id="cd21133">
    <property type="entry name" value="EVE"/>
    <property type="match status" value="1"/>
</dbReference>
<keyword evidence="3" id="KW-1185">Reference proteome</keyword>
<dbReference type="InterPro" id="IPR002740">
    <property type="entry name" value="EVE_domain"/>
</dbReference>
<dbReference type="Pfam" id="PF01878">
    <property type="entry name" value="EVE"/>
    <property type="match status" value="1"/>
</dbReference>
<accession>A0ABQ0ECE5</accession>
<evidence type="ECO:0000313" key="2">
    <source>
        <dbReference type="EMBL" id="GAB1255299.1"/>
    </source>
</evidence>
<comment type="caution">
    <text evidence="2">The sequence shown here is derived from an EMBL/GenBank/DDBJ whole genome shotgun (WGS) entry which is preliminary data.</text>
</comment>
<dbReference type="InterPro" id="IPR047197">
    <property type="entry name" value="THYN1-like_EVE"/>
</dbReference>
<dbReference type="InterPro" id="IPR015947">
    <property type="entry name" value="PUA-like_sf"/>
</dbReference>
<feature type="domain" description="EVE" evidence="1">
    <location>
        <begin position="18"/>
        <end position="166"/>
    </location>
</feature>
<dbReference type="Gene3D" id="3.10.590.10">
    <property type="entry name" value="ph1033 like domains"/>
    <property type="match status" value="1"/>
</dbReference>
<name>A0ABQ0ECE5_9BACT</name>
<organism evidence="2 3">
    <name type="scientific">Desulfovibrio falkowii</name>
    <dbReference type="NCBI Taxonomy" id="3136602"/>
    <lineage>
        <taxon>Bacteria</taxon>
        <taxon>Pseudomonadati</taxon>
        <taxon>Thermodesulfobacteriota</taxon>
        <taxon>Desulfovibrionia</taxon>
        <taxon>Desulfovibrionales</taxon>
        <taxon>Desulfovibrionaceae</taxon>
        <taxon>Desulfovibrio</taxon>
    </lineage>
</organism>
<proteinExistence type="predicted"/>